<name>A0A1B6P6Z4_SORBI</name>
<reference evidence="2 3" key="1">
    <citation type="journal article" date="2009" name="Nature">
        <title>The Sorghum bicolor genome and the diversification of grasses.</title>
        <authorList>
            <person name="Paterson A.H."/>
            <person name="Bowers J.E."/>
            <person name="Bruggmann R."/>
            <person name="Dubchak I."/>
            <person name="Grimwood J."/>
            <person name="Gundlach H."/>
            <person name="Haberer G."/>
            <person name="Hellsten U."/>
            <person name="Mitros T."/>
            <person name="Poliakov A."/>
            <person name="Schmutz J."/>
            <person name="Spannagl M."/>
            <person name="Tang H."/>
            <person name="Wang X."/>
            <person name="Wicker T."/>
            <person name="Bharti A.K."/>
            <person name="Chapman J."/>
            <person name="Feltus F.A."/>
            <person name="Gowik U."/>
            <person name="Grigoriev I.V."/>
            <person name="Lyons E."/>
            <person name="Maher C.A."/>
            <person name="Martis M."/>
            <person name="Narechania A."/>
            <person name="Otillar R.P."/>
            <person name="Penning B.W."/>
            <person name="Salamov A.A."/>
            <person name="Wang Y."/>
            <person name="Zhang L."/>
            <person name="Carpita N.C."/>
            <person name="Freeling M."/>
            <person name="Gingle A.R."/>
            <person name="Hash C.T."/>
            <person name="Keller B."/>
            <person name="Klein P."/>
            <person name="Kresovich S."/>
            <person name="McCann M.C."/>
            <person name="Ming R."/>
            <person name="Peterson D.G."/>
            <person name="Mehboob-ur-Rahman"/>
            <person name="Ware D."/>
            <person name="Westhoff P."/>
            <person name="Mayer K.F."/>
            <person name="Messing J."/>
            <person name="Rokhsar D.S."/>
        </authorList>
    </citation>
    <scope>NUCLEOTIDE SEQUENCE [LARGE SCALE GENOMIC DNA]</scope>
    <source>
        <strain evidence="3">cv. BTx623</strain>
    </source>
</reference>
<dbReference type="EMBL" id="CM000768">
    <property type="protein sequence ID" value="KXG21490.1"/>
    <property type="molecule type" value="Genomic_DNA"/>
</dbReference>
<evidence type="ECO:0000256" key="1">
    <source>
        <dbReference type="SAM" id="MobiDB-lite"/>
    </source>
</evidence>
<feature type="compositionally biased region" description="Basic residues" evidence="1">
    <location>
        <begin position="1"/>
        <end position="18"/>
    </location>
</feature>
<dbReference type="Proteomes" id="UP000000768">
    <property type="component" value="Chromosome 9"/>
</dbReference>
<evidence type="ECO:0000313" key="3">
    <source>
        <dbReference type="Proteomes" id="UP000000768"/>
    </source>
</evidence>
<protein>
    <submittedName>
        <fullName evidence="2">Uncharacterized protein</fullName>
    </submittedName>
</protein>
<gene>
    <name evidence="2" type="ORF">SORBI_3009G070300</name>
</gene>
<sequence length="98" mass="10639">MRAGRWRGTSRRRRRRRPSSSAALPRLPLISVSPSPSSIYPSRTRRQQARGGGRRDETAAPAGRALVRLGPGGHLPLPHHSRGILNAFSCRGTGAPLD</sequence>
<organism evidence="2 3">
    <name type="scientific">Sorghum bicolor</name>
    <name type="common">Sorghum</name>
    <name type="synonym">Sorghum vulgare</name>
    <dbReference type="NCBI Taxonomy" id="4558"/>
    <lineage>
        <taxon>Eukaryota</taxon>
        <taxon>Viridiplantae</taxon>
        <taxon>Streptophyta</taxon>
        <taxon>Embryophyta</taxon>
        <taxon>Tracheophyta</taxon>
        <taxon>Spermatophyta</taxon>
        <taxon>Magnoliopsida</taxon>
        <taxon>Liliopsida</taxon>
        <taxon>Poales</taxon>
        <taxon>Poaceae</taxon>
        <taxon>PACMAD clade</taxon>
        <taxon>Panicoideae</taxon>
        <taxon>Andropogonodae</taxon>
        <taxon>Andropogoneae</taxon>
        <taxon>Sorghinae</taxon>
        <taxon>Sorghum</taxon>
    </lineage>
</organism>
<proteinExistence type="predicted"/>
<dbReference type="AlphaFoldDB" id="A0A1B6P6Z4"/>
<evidence type="ECO:0000313" key="2">
    <source>
        <dbReference type="EMBL" id="KXG21490.1"/>
    </source>
</evidence>
<dbReference type="InParanoid" id="A0A1B6P6Z4"/>
<reference evidence="3" key="2">
    <citation type="journal article" date="2018" name="Plant J.">
        <title>The Sorghum bicolor reference genome: improved assembly, gene annotations, a transcriptome atlas, and signatures of genome organization.</title>
        <authorList>
            <person name="McCormick R.F."/>
            <person name="Truong S.K."/>
            <person name="Sreedasyam A."/>
            <person name="Jenkins J."/>
            <person name="Shu S."/>
            <person name="Sims D."/>
            <person name="Kennedy M."/>
            <person name="Amirebrahimi M."/>
            <person name="Weers B.D."/>
            <person name="McKinley B."/>
            <person name="Mattison A."/>
            <person name="Morishige D.T."/>
            <person name="Grimwood J."/>
            <person name="Schmutz J."/>
            <person name="Mullet J.E."/>
        </authorList>
    </citation>
    <scope>NUCLEOTIDE SEQUENCE [LARGE SCALE GENOMIC DNA]</scope>
    <source>
        <strain evidence="3">cv. BTx623</strain>
    </source>
</reference>
<keyword evidence="3" id="KW-1185">Reference proteome</keyword>
<accession>A0A1B6P6Z4</accession>
<feature type="compositionally biased region" description="Low complexity" evidence="1">
    <location>
        <begin position="19"/>
        <end position="42"/>
    </location>
</feature>
<dbReference type="Gramene" id="KXG21490">
    <property type="protein sequence ID" value="KXG21490"/>
    <property type="gene ID" value="SORBI_3009G070300"/>
</dbReference>
<feature type="region of interest" description="Disordered" evidence="1">
    <location>
        <begin position="1"/>
        <end position="62"/>
    </location>
</feature>